<proteinExistence type="predicted"/>
<keyword evidence="2" id="KW-0347">Helicase</keyword>
<organism evidence="2 3">
    <name type="scientific">Gigaspora margarita</name>
    <dbReference type="NCBI Taxonomy" id="4874"/>
    <lineage>
        <taxon>Eukaryota</taxon>
        <taxon>Fungi</taxon>
        <taxon>Fungi incertae sedis</taxon>
        <taxon>Mucoromycota</taxon>
        <taxon>Glomeromycotina</taxon>
        <taxon>Glomeromycetes</taxon>
        <taxon>Diversisporales</taxon>
        <taxon>Gigasporaceae</taxon>
        <taxon>Gigaspora</taxon>
    </lineage>
</organism>
<dbReference type="Proteomes" id="UP000439903">
    <property type="component" value="Unassembled WGS sequence"/>
</dbReference>
<comment type="caution">
    <text evidence="2">The sequence shown here is derived from an EMBL/GenBank/DDBJ whole genome shotgun (WGS) entry which is preliminary data.</text>
</comment>
<accession>A0A8H4EH21</accession>
<dbReference type="OrthoDB" id="2372965at2759"/>
<dbReference type="GO" id="GO:0004386">
    <property type="term" value="F:helicase activity"/>
    <property type="evidence" value="ECO:0007669"/>
    <property type="project" value="UniProtKB-KW"/>
</dbReference>
<feature type="compositionally biased region" description="Polar residues" evidence="1">
    <location>
        <begin position="335"/>
        <end position="346"/>
    </location>
</feature>
<keyword evidence="2" id="KW-0547">Nucleotide-binding</keyword>
<evidence type="ECO:0000256" key="1">
    <source>
        <dbReference type="SAM" id="MobiDB-lite"/>
    </source>
</evidence>
<sequence>MAAKTATPKTRKPKVNNFVLVLEQFLEKHNLTANSTPKQLSEYAPKLDALLPDWMAHRCVKVALARGTDNRCSFSEEHIEALLPDKRKGKLTIEKRAKYCAKIGDAMDIFTHHLDLGPKNNYENEIVTSGSCQLQFHVKLAEGKVSSEIINTYAKDPKLIQESNKIQKKQTKKRMANPNRIPIHFSLANVSKKIQNMDVSKILSKEGLADVIVMLKKNPECAKELLTWIQNAIKVRKLHDPVFTENETRNAWPFNKFLKQKLYRTIPKKLRDYGNKHASRIHGGKKLTSQHLKLLSRIAMRQESDHLDAGDNYAIDDTESEESDSEPETRDSLKPQIQASSSPQTIEMDSMLAEIDAILAEIQK</sequence>
<protein>
    <submittedName>
        <fullName evidence="2">Highly derived d5-like helicase-primase: PROVISIONAL</fullName>
    </submittedName>
</protein>
<dbReference type="AlphaFoldDB" id="A0A8H4EH21"/>
<evidence type="ECO:0000313" key="2">
    <source>
        <dbReference type="EMBL" id="KAF0481468.1"/>
    </source>
</evidence>
<keyword evidence="2" id="KW-0378">Hydrolase</keyword>
<name>A0A8H4EH21_GIGMA</name>
<keyword evidence="2" id="KW-0067">ATP-binding</keyword>
<feature type="region of interest" description="Disordered" evidence="1">
    <location>
        <begin position="306"/>
        <end position="346"/>
    </location>
</feature>
<evidence type="ECO:0000313" key="3">
    <source>
        <dbReference type="Proteomes" id="UP000439903"/>
    </source>
</evidence>
<dbReference type="EMBL" id="WTPW01000771">
    <property type="protein sequence ID" value="KAF0481468.1"/>
    <property type="molecule type" value="Genomic_DNA"/>
</dbReference>
<reference evidence="2 3" key="1">
    <citation type="journal article" date="2019" name="Environ. Microbiol.">
        <title>At the nexus of three kingdoms: the genome of the mycorrhizal fungus Gigaspora margarita provides insights into plant, endobacterial and fungal interactions.</title>
        <authorList>
            <person name="Venice F."/>
            <person name="Ghignone S."/>
            <person name="Salvioli di Fossalunga A."/>
            <person name="Amselem J."/>
            <person name="Novero M."/>
            <person name="Xianan X."/>
            <person name="Sedzielewska Toro K."/>
            <person name="Morin E."/>
            <person name="Lipzen A."/>
            <person name="Grigoriev I.V."/>
            <person name="Henrissat B."/>
            <person name="Martin F.M."/>
            <person name="Bonfante P."/>
        </authorList>
    </citation>
    <scope>NUCLEOTIDE SEQUENCE [LARGE SCALE GENOMIC DNA]</scope>
    <source>
        <strain evidence="2 3">BEG34</strain>
    </source>
</reference>
<gene>
    <name evidence="2" type="ORF">F8M41_023604</name>
</gene>
<keyword evidence="3" id="KW-1185">Reference proteome</keyword>
<feature type="compositionally biased region" description="Acidic residues" evidence="1">
    <location>
        <begin position="314"/>
        <end position="326"/>
    </location>
</feature>